<dbReference type="Proteomes" id="UP001383192">
    <property type="component" value="Unassembled WGS sequence"/>
</dbReference>
<organism evidence="2 3">
    <name type="scientific">Paramarasmius palmivorus</name>
    <dbReference type="NCBI Taxonomy" id="297713"/>
    <lineage>
        <taxon>Eukaryota</taxon>
        <taxon>Fungi</taxon>
        <taxon>Dikarya</taxon>
        <taxon>Basidiomycota</taxon>
        <taxon>Agaricomycotina</taxon>
        <taxon>Agaricomycetes</taxon>
        <taxon>Agaricomycetidae</taxon>
        <taxon>Agaricales</taxon>
        <taxon>Marasmiineae</taxon>
        <taxon>Marasmiaceae</taxon>
        <taxon>Paramarasmius</taxon>
    </lineage>
</organism>
<dbReference type="EMBL" id="JAYKXP010000065">
    <property type="protein sequence ID" value="KAK7032424.1"/>
    <property type="molecule type" value="Genomic_DNA"/>
</dbReference>
<comment type="caution">
    <text evidence="2">The sequence shown here is derived from an EMBL/GenBank/DDBJ whole genome shotgun (WGS) entry which is preliminary data.</text>
</comment>
<evidence type="ECO:0000313" key="3">
    <source>
        <dbReference type="Proteomes" id="UP001383192"/>
    </source>
</evidence>
<feature type="compositionally biased region" description="Low complexity" evidence="1">
    <location>
        <begin position="199"/>
        <end position="230"/>
    </location>
</feature>
<evidence type="ECO:0000313" key="2">
    <source>
        <dbReference type="EMBL" id="KAK7032424.1"/>
    </source>
</evidence>
<sequence length="347" mass="37239">MAVSPITNTTSAAATVIALIEYLTGPLSKAQYSVATVSILRSTLFSHLAYLFATGTLAPFTFILSPHTLPPAPILAACMSSGINWVDWMNLITDGKGNLLVFVMQGCIRVKDGQNEAKSVWTDDGEALDGGKVVGISKMSLAKEDKDAQSPMANKLNELLASVRARRLSSGEQKPIQVPTLPQLTSTDDVDVDIDSDSESTTSSNDSSVQFAFSDAESTSSVSSAASSPAPIKVDLPSDEEEKPYVPPPAKYRPPFRAQSQRPKVEQPKANVTRYMYQGGQTGVITGGVMLGAGASTPKKTWQPKNAKQDSPHRPAMRKRSAANDRVLLGPDADSDANWRRRRSTRA</sequence>
<accession>A0AAW0BZ88</accession>
<evidence type="ECO:0000256" key="1">
    <source>
        <dbReference type="SAM" id="MobiDB-lite"/>
    </source>
</evidence>
<feature type="region of interest" description="Disordered" evidence="1">
    <location>
        <begin position="168"/>
        <end position="270"/>
    </location>
</feature>
<protein>
    <submittedName>
        <fullName evidence="2">Uncharacterized protein</fullName>
    </submittedName>
</protein>
<feature type="region of interest" description="Disordered" evidence="1">
    <location>
        <begin position="290"/>
        <end position="347"/>
    </location>
</feature>
<reference evidence="2 3" key="1">
    <citation type="submission" date="2024-01" db="EMBL/GenBank/DDBJ databases">
        <title>A draft genome for a cacao thread blight-causing isolate of Paramarasmius palmivorus.</title>
        <authorList>
            <person name="Baruah I.K."/>
            <person name="Bukari Y."/>
            <person name="Amoako-Attah I."/>
            <person name="Meinhardt L.W."/>
            <person name="Bailey B.A."/>
            <person name="Cohen S.P."/>
        </authorList>
    </citation>
    <scope>NUCLEOTIDE SEQUENCE [LARGE SCALE GENOMIC DNA]</scope>
    <source>
        <strain evidence="2 3">GH-12</strain>
    </source>
</reference>
<proteinExistence type="predicted"/>
<keyword evidence="3" id="KW-1185">Reference proteome</keyword>
<gene>
    <name evidence="2" type="ORF">VNI00_013172</name>
</gene>
<name>A0AAW0BZ88_9AGAR</name>
<dbReference type="AlphaFoldDB" id="A0AAW0BZ88"/>
<feature type="compositionally biased region" description="Acidic residues" evidence="1">
    <location>
        <begin position="188"/>
        <end position="198"/>
    </location>
</feature>